<accession>A0A8S1RUI7</accession>
<proteinExistence type="predicted"/>
<name>A0A8S1RUI7_9CILI</name>
<keyword evidence="1" id="KW-1133">Transmembrane helix</keyword>
<gene>
    <name evidence="2" type="ORF">PSON_ATCC_30995.1.T3570004</name>
</gene>
<sequence length="246" mass="28717">MQSWTMVEDIYTNTFIIRVFKLKQYLMSFILMLMMILMIILIQILVLMVIQVQKWIKLYIVDIINQMIKFRISGQICHSTLNNFELYTIVSTFANSNTNKFTIKICFGPQNNDMEVGIKNLLIYVNTCHPTCLTCDGPTETQFLSLQMEGDVSAFLINNSLKHINIGCLQECGRAYSIALYDKICVIDTRIKSKFTLFENESIPLSNLRYFPLIFKKMNVIQKIQIQFMKIVMDMILLESYSLMKE</sequence>
<reference evidence="2" key="1">
    <citation type="submission" date="2021-01" db="EMBL/GenBank/DDBJ databases">
        <authorList>
            <consortium name="Genoscope - CEA"/>
            <person name="William W."/>
        </authorList>
    </citation>
    <scope>NUCLEOTIDE SEQUENCE</scope>
</reference>
<keyword evidence="1" id="KW-0472">Membrane</keyword>
<keyword evidence="1" id="KW-0812">Transmembrane</keyword>
<evidence type="ECO:0000313" key="3">
    <source>
        <dbReference type="Proteomes" id="UP000692954"/>
    </source>
</evidence>
<dbReference type="CDD" id="cd00064">
    <property type="entry name" value="FU"/>
    <property type="match status" value="1"/>
</dbReference>
<organism evidence="2 3">
    <name type="scientific">Paramecium sonneborni</name>
    <dbReference type="NCBI Taxonomy" id="65129"/>
    <lineage>
        <taxon>Eukaryota</taxon>
        <taxon>Sar</taxon>
        <taxon>Alveolata</taxon>
        <taxon>Ciliophora</taxon>
        <taxon>Intramacronucleata</taxon>
        <taxon>Oligohymenophorea</taxon>
        <taxon>Peniculida</taxon>
        <taxon>Parameciidae</taxon>
        <taxon>Paramecium</taxon>
    </lineage>
</organism>
<dbReference type="AlphaFoldDB" id="A0A8S1RUI7"/>
<dbReference type="OrthoDB" id="312008at2759"/>
<comment type="caution">
    <text evidence="2">The sequence shown here is derived from an EMBL/GenBank/DDBJ whole genome shotgun (WGS) entry which is preliminary data.</text>
</comment>
<evidence type="ECO:0000256" key="1">
    <source>
        <dbReference type="SAM" id="Phobius"/>
    </source>
</evidence>
<keyword evidence="3" id="KW-1185">Reference proteome</keyword>
<dbReference type="InterPro" id="IPR006212">
    <property type="entry name" value="Furin_repeat"/>
</dbReference>
<evidence type="ECO:0000313" key="2">
    <source>
        <dbReference type="EMBL" id="CAD8131007.1"/>
    </source>
</evidence>
<feature type="transmembrane region" description="Helical" evidence="1">
    <location>
        <begin position="25"/>
        <end position="50"/>
    </location>
</feature>
<evidence type="ECO:0008006" key="4">
    <source>
        <dbReference type="Google" id="ProtNLM"/>
    </source>
</evidence>
<dbReference type="EMBL" id="CAJJDN010000357">
    <property type="protein sequence ID" value="CAD8131007.1"/>
    <property type="molecule type" value="Genomic_DNA"/>
</dbReference>
<protein>
    <recommendedName>
        <fullName evidence="4">Transmembrane protein</fullName>
    </recommendedName>
</protein>
<dbReference type="Proteomes" id="UP000692954">
    <property type="component" value="Unassembled WGS sequence"/>
</dbReference>